<protein>
    <submittedName>
        <fullName evidence="1">Glycosyltransferase family 69 protein</fullName>
    </submittedName>
</protein>
<dbReference type="EMBL" id="KZ613919">
    <property type="protein sequence ID" value="PMD49833.1"/>
    <property type="molecule type" value="Genomic_DNA"/>
</dbReference>
<dbReference type="GO" id="GO:0016740">
    <property type="term" value="F:transferase activity"/>
    <property type="evidence" value="ECO:0007669"/>
    <property type="project" value="UniProtKB-KW"/>
</dbReference>
<proteinExistence type="predicted"/>
<dbReference type="AlphaFoldDB" id="A0A2J6SGE6"/>
<keyword evidence="2" id="KW-1185">Reference proteome</keyword>
<dbReference type="OrthoDB" id="262547at2759"/>
<evidence type="ECO:0000313" key="1">
    <source>
        <dbReference type="EMBL" id="PMD49833.1"/>
    </source>
</evidence>
<dbReference type="STRING" id="1095630.A0A2J6SGE6"/>
<dbReference type="PANTHER" id="PTHR34144">
    <property type="entry name" value="CHROMOSOME 8, WHOLE GENOME SHOTGUN SEQUENCE"/>
    <property type="match status" value="1"/>
</dbReference>
<dbReference type="InterPro" id="IPR021047">
    <property type="entry name" value="Mannosyltransferase_CMT1"/>
</dbReference>
<accession>A0A2J6SGE6</accession>
<gene>
    <name evidence="1" type="ORF">K444DRAFT_657749</name>
</gene>
<keyword evidence="1" id="KW-0808">Transferase</keyword>
<organism evidence="1 2">
    <name type="scientific">Hyaloscypha bicolor E</name>
    <dbReference type="NCBI Taxonomy" id="1095630"/>
    <lineage>
        <taxon>Eukaryota</taxon>
        <taxon>Fungi</taxon>
        <taxon>Dikarya</taxon>
        <taxon>Ascomycota</taxon>
        <taxon>Pezizomycotina</taxon>
        <taxon>Leotiomycetes</taxon>
        <taxon>Helotiales</taxon>
        <taxon>Hyaloscyphaceae</taxon>
        <taxon>Hyaloscypha</taxon>
        <taxon>Hyaloscypha bicolor</taxon>
    </lineage>
</organism>
<dbReference type="Pfam" id="PF11735">
    <property type="entry name" value="CAP59_mtransfer"/>
    <property type="match status" value="1"/>
</dbReference>
<reference evidence="1 2" key="1">
    <citation type="submission" date="2016-04" db="EMBL/GenBank/DDBJ databases">
        <title>A degradative enzymes factory behind the ericoid mycorrhizal symbiosis.</title>
        <authorList>
            <consortium name="DOE Joint Genome Institute"/>
            <person name="Martino E."/>
            <person name="Morin E."/>
            <person name="Grelet G."/>
            <person name="Kuo A."/>
            <person name="Kohler A."/>
            <person name="Daghino S."/>
            <person name="Barry K."/>
            <person name="Choi C."/>
            <person name="Cichocki N."/>
            <person name="Clum A."/>
            <person name="Copeland A."/>
            <person name="Hainaut M."/>
            <person name="Haridas S."/>
            <person name="Labutti K."/>
            <person name="Lindquist E."/>
            <person name="Lipzen A."/>
            <person name="Khouja H.-R."/>
            <person name="Murat C."/>
            <person name="Ohm R."/>
            <person name="Olson A."/>
            <person name="Spatafora J."/>
            <person name="Veneault-Fourrey C."/>
            <person name="Henrissat B."/>
            <person name="Grigoriev I."/>
            <person name="Martin F."/>
            <person name="Perotto S."/>
        </authorList>
    </citation>
    <scope>NUCLEOTIDE SEQUENCE [LARGE SCALE GENOMIC DNA]</scope>
    <source>
        <strain evidence="1 2">E</strain>
    </source>
</reference>
<name>A0A2J6SGE6_9HELO</name>
<dbReference type="InParanoid" id="A0A2J6SGE6"/>
<dbReference type="PANTHER" id="PTHR34144:SF7">
    <property type="entry name" value="EXPORT PROTEIN (CAP59), PUTATIVE (AFU_ORTHOLOGUE AFUA_7G05020)-RELATED"/>
    <property type="match status" value="1"/>
</dbReference>
<dbReference type="GeneID" id="36594266"/>
<dbReference type="RefSeq" id="XP_024726737.1">
    <property type="nucleotide sequence ID" value="XM_024886189.1"/>
</dbReference>
<evidence type="ECO:0000313" key="2">
    <source>
        <dbReference type="Proteomes" id="UP000235371"/>
    </source>
</evidence>
<dbReference type="Proteomes" id="UP000235371">
    <property type="component" value="Unassembled WGS sequence"/>
</dbReference>
<sequence length="472" mass="53713">MLRRIFPRSFRRTFLRPKPLLITLFLIFVIDTLLITRPSPLPQRTKILSPSLRNERIFIASMARNSEYMLRLYWNSALLRLIDTLGPENVYVSILESGSQEDTKGALRELELKLNTLGVENRIVLGIDAEEHAERLKNVPEEKREGWIFTARGEKGWELRRIPYLADLRNKVMAPLLEIDETSYERFDRVLWINDVVFTTEDVLTLLSTRDGDYAAACALDFSSNPEKYYDTFALRDITGQKTATLTYPYFSHSPSITLLNHLSPIPVKSCWNGMIAFSAYPFYPPPPSSFRKVEQAHKNPKQDNQPLKFRGIPDSLAKAHLEGSECCLIHADNPLSAEKGVWVNPSVRVAYNSTTYAAVNYGAEVKADVGDQVDGVPGGDGRPWPAKGERWRGVWGNRVVRWTGWLKAYSEGRVVKGRVDRWKLEGKRRAGRGKIGVGSLKGLQSEERNEDGIECLVNEMQVMFDNGWQHV</sequence>